<accession>A0A813U9X0</accession>
<gene>
    <name evidence="2" type="ORF">ZHD862_LOCUS3633</name>
</gene>
<name>A0A813U9X0_9BILA</name>
<protein>
    <submittedName>
        <fullName evidence="2">Uncharacterized protein</fullName>
    </submittedName>
</protein>
<dbReference type="Gene3D" id="1.20.1270.60">
    <property type="entry name" value="Arfaptin homology (AH) domain/BAR domain"/>
    <property type="match status" value="2"/>
</dbReference>
<dbReference type="Proteomes" id="UP000663864">
    <property type="component" value="Unassembled WGS sequence"/>
</dbReference>
<comment type="caution">
    <text evidence="2">The sequence shown here is derived from an EMBL/GenBank/DDBJ whole genome shotgun (WGS) entry which is preliminary data.</text>
</comment>
<dbReference type="SUPFAM" id="SSF103657">
    <property type="entry name" value="BAR/IMD domain-like"/>
    <property type="match status" value="1"/>
</dbReference>
<evidence type="ECO:0000256" key="1">
    <source>
        <dbReference type="SAM" id="MobiDB-lite"/>
    </source>
</evidence>
<reference evidence="2" key="1">
    <citation type="submission" date="2021-02" db="EMBL/GenBank/DDBJ databases">
        <authorList>
            <person name="Nowell W R."/>
        </authorList>
    </citation>
    <scope>NUCLEOTIDE SEQUENCE</scope>
</reference>
<dbReference type="AlphaFoldDB" id="A0A813U9X0"/>
<proteinExistence type="predicted"/>
<dbReference type="InterPro" id="IPR027267">
    <property type="entry name" value="AH/BAR_dom_sf"/>
</dbReference>
<sequence length="451" mass="51940">MASSSRRRLSFVDFPDPQVWHKLIEYAEVTITFTKLITDFTNQWAKICFLASSQLHQLVSDFRKKTETEIRDKCHLRGRMYDLWESLLLESELESQSLKKMACLMEKEICTPLASFITNKSVELSVNRQHRCDLHGILETSHAIVQDLQEGYATIYNDSGVTPEFHHAHNQYVIELVGANGLLSKYQYYVLPQLLQGMEQSQIDVIDTVCQNLQLFASLIENYHEQRHRSFASFVVTSTTTDPNEELENYICSINESGGEPSTPPINIEFEIFHSPVNKLTTYDSRLQHLSPHTTEQLIVYAAPIIQSQLSLRCRETAERLKEVKKEKSALLAVVNKTLTKHHQQHEDQQQSEKILLNHMQGFMKKKHQLRLIELEESVLIAQLCIQELLKSHRHSMSSIGDSEQEAQKRSLKNIKGLWHDTFRALKKSTTSSSGHGVDEPRLVCYSNPHR</sequence>
<evidence type="ECO:0000313" key="3">
    <source>
        <dbReference type="Proteomes" id="UP000663864"/>
    </source>
</evidence>
<organism evidence="2 3">
    <name type="scientific">Rotaria sordida</name>
    <dbReference type="NCBI Taxonomy" id="392033"/>
    <lineage>
        <taxon>Eukaryota</taxon>
        <taxon>Metazoa</taxon>
        <taxon>Spiralia</taxon>
        <taxon>Gnathifera</taxon>
        <taxon>Rotifera</taxon>
        <taxon>Eurotatoria</taxon>
        <taxon>Bdelloidea</taxon>
        <taxon>Philodinida</taxon>
        <taxon>Philodinidae</taxon>
        <taxon>Rotaria</taxon>
    </lineage>
</organism>
<evidence type="ECO:0000313" key="2">
    <source>
        <dbReference type="EMBL" id="CAF0825909.1"/>
    </source>
</evidence>
<dbReference type="EMBL" id="CAJNOT010000080">
    <property type="protein sequence ID" value="CAF0825909.1"/>
    <property type="molecule type" value="Genomic_DNA"/>
</dbReference>
<feature type="region of interest" description="Disordered" evidence="1">
    <location>
        <begin position="429"/>
        <end position="451"/>
    </location>
</feature>